<evidence type="ECO:0000256" key="2">
    <source>
        <dbReference type="ARBA" id="ARBA00022692"/>
    </source>
</evidence>
<dbReference type="Pfam" id="PF07291">
    <property type="entry name" value="MauE"/>
    <property type="match status" value="1"/>
</dbReference>
<feature type="domain" description="Methylamine utilisation protein MauE" evidence="6">
    <location>
        <begin position="21"/>
        <end position="143"/>
    </location>
</feature>
<evidence type="ECO:0000313" key="8">
    <source>
        <dbReference type="Proteomes" id="UP000320300"/>
    </source>
</evidence>
<name>A0A521EAN2_9SPHI</name>
<dbReference type="AlphaFoldDB" id="A0A521EAN2"/>
<accession>A0A521EAN2</accession>
<keyword evidence="3 5" id="KW-1133">Transmembrane helix</keyword>
<dbReference type="GO" id="GO:0030416">
    <property type="term" value="P:methylamine metabolic process"/>
    <property type="evidence" value="ECO:0007669"/>
    <property type="project" value="InterPro"/>
</dbReference>
<dbReference type="GO" id="GO:0016020">
    <property type="term" value="C:membrane"/>
    <property type="evidence" value="ECO:0007669"/>
    <property type="project" value="UniProtKB-SubCell"/>
</dbReference>
<reference evidence="7 8" key="1">
    <citation type="submission" date="2017-05" db="EMBL/GenBank/DDBJ databases">
        <authorList>
            <person name="Varghese N."/>
            <person name="Submissions S."/>
        </authorList>
    </citation>
    <scope>NUCLEOTIDE SEQUENCE [LARGE SCALE GENOMIC DNA]</scope>
    <source>
        <strain evidence="7 8">DSM 19036</strain>
    </source>
</reference>
<protein>
    <submittedName>
        <fullName evidence="7">Methylamine utilisation protein MauE</fullName>
    </submittedName>
</protein>
<evidence type="ECO:0000256" key="3">
    <source>
        <dbReference type="ARBA" id="ARBA00022989"/>
    </source>
</evidence>
<dbReference type="UniPathway" id="UPA00895"/>
<evidence type="ECO:0000256" key="5">
    <source>
        <dbReference type="SAM" id="Phobius"/>
    </source>
</evidence>
<dbReference type="EMBL" id="FXTN01000007">
    <property type="protein sequence ID" value="SMO80979.1"/>
    <property type="molecule type" value="Genomic_DNA"/>
</dbReference>
<evidence type="ECO:0000256" key="1">
    <source>
        <dbReference type="ARBA" id="ARBA00004141"/>
    </source>
</evidence>
<keyword evidence="4 5" id="KW-0472">Membrane</keyword>
<dbReference type="RefSeq" id="WP_142529126.1">
    <property type="nucleotide sequence ID" value="NZ_CBCSJO010000007.1"/>
</dbReference>
<feature type="transmembrane region" description="Helical" evidence="5">
    <location>
        <begin position="87"/>
        <end position="109"/>
    </location>
</feature>
<evidence type="ECO:0000259" key="6">
    <source>
        <dbReference type="Pfam" id="PF07291"/>
    </source>
</evidence>
<feature type="transmembrane region" description="Helical" evidence="5">
    <location>
        <begin position="58"/>
        <end position="80"/>
    </location>
</feature>
<dbReference type="InterPro" id="IPR009908">
    <property type="entry name" value="Methylamine_util_MauE"/>
</dbReference>
<organism evidence="7 8">
    <name type="scientific">Pedobacter westerhofensis</name>
    <dbReference type="NCBI Taxonomy" id="425512"/>
    <lineage>
        <taxon>Bacteria</taxon>
        <taxon>Pseudomonadati</taxon>
        <taxon>Bacteroidota</taxon>
        <taxon>Sphingobacteriia</taxon>
        <taxon>Sphingobacteriales</taxon>
        <taxon>Sphingobacteriaceae</taxon>
        <taxon>Pedobacter</taxon>
    </lineage>
</organism>
<feature type="transmembrane region" description="Helical" evidence="5">
    <location>
        <begin position="129"/>
        <end position="148"/>
    </location>
</feature>
<dbReference type="OrthoDB" id="673785at2"/>
<comment type="subcellular location">
    <subcellularLocation>
        <location evidence="1">Membrane</location>
        <topology evidence="1">Multi-pass membrane protein</topology>
    </subcellularLocation>
</comment>
<evidence type="ECO:0000313" key="7">
    <source>
        <dbReference type="EMBL" id="SMO80979.1"/>
    </source>
</evidence>
<sequence>MKTINIFHRVRAFLVDRFTYINLISSLYILLFIYAGAIKLFDFKNFNLQLQKSPILSSFADVLSLLIPLVEIAISILLIIPGTLKIGLYAAFTLMSLFTVYIISILKFTSSIPCSCGGIIQSLSWNQHLIFNGVFLFMAVLAIQLEAYSNRIDFRRKI</sequence>
<dbReference type="Proteomes" id="UP000320300">
    <property type="component" value="Unassembled WGS sequence"/>
</dbReference>
<proteinExistence type="predicted"/>
<evidence type="ECO:0000256" key="4">
    <source>
        <dbReference type="ARBA" id="ARBA00023136"/>
    </source>
</evidence>
<keyword evidence="8" id="KW-1185">Reference proteome</keyword>
<gene>
    <name evidence="7" type="ORF">SAMN06265348_107323</name>
</gene>
<feature type="transmembrane region" description="Helical" evidence="5">
    <location>
        <begin position="20"/>
        <end position="38"/>
    </location>
</feature>
<keyword evidence="2 5" id="KW-0812">Transmembrane</keyword>